<keyword evidence="13" id="KW-1185">Reference proteome</keyword>
<dbReference type="AlphaFoldDB" id="A0A2R6P999"/>
<feature type="transmembrane region" description="Helical" evidence="11">
    <location>
        <begin position="128"/>
        <end position="149"/>
    </location>
</feature>
<evidence type="ECO:0000313" key="13">
    <source>
        <dbReference type="Proteomes" id="UP000241394"/>
    </source>
</evidence>
<evidence type="ECO:0000256" key="6">
    <source>
        <dbReference type="ARBA" id="ARBA00022692"/>
    </source>
</evidence>
<keyword evidence="6 11" id="KW-0812">Transmembrane</keyword>
<protein>
    <submittedName>
        <fullName evidence="12">Bidirectional sugar transporter SWEET6b like</fullName>
    </submittedName>
</protein>
<comment type="subcellular location">
    <subcellularLocation>
        <location evidence="1">Cell membrane</location>
        <topology evidence="1">Multi-pass membrane protein</topology>
    </subcellularLocation>
</comment>
<dbReference type="STRING" id="1590841.A0A2R6P999"/>
<dbReference type="GO" id="GO:0005886">
    <property type="term" value="C:plasma membrane"/>
    <property type="evidence" value="ECO:0007669"/>
    <property type="project" value="UniProtKB-SubCell"/>
</dbReference>
<reference evidence="12 13" key="1">
    <citation type="submission" date="2017-07" db="EMBL/GenBank/DDBJ databases">
        <title>An improved, manually edited Actinidia chinensis var. chinensis (kiwifruit) genome highlights the challenges associated with draft genomes and gene prediction in plants.</title>
        <authorList>
            <person name="Pilkington S."/>
            <person name="Crowhurst R."/>
            <person name="Hilario E."/>
            <person name="Nardozza S."/>
            <person name="Fraser L."/>
            <person name="Peng Y."/>
            <person name="Gunaseelan K."/>
            <person name="Simpson R."/>
            <person name="Tahir J."/>
            <person name="Deroles S."/>
            <person name="Templeton K."/>
            <person name="Luo Z."/>
            <person name="Davy M."/>
            <person name="Cheng C."/>
            <person name="Mcneilage M."/>
            <person name="Scaglione D."/>
            <person name="Liu Y."/>
            <person name="Zhang Q."/>
            <person name="Datson P."/>
            <person name="De Silva N."/>
            <person name="Gardiner S."/>
            <person name="Bassett H."/>
            <person name="Chagne D."/>
            <person name="Mccallum J."/>
            <person name="Dzierzon H."/>
            <person name="Deng C."/>
            <person name="Wang Y.-Y."/>
            <person name="Barron N."/>
            <person name="Manako K."/>
            <person name="Bowen J."/>
            <person name="Foster T."/>
            <person name="Erridge Z."/>
            <person name="Tiffin H."/>
            <person name="Waite C."/>
            <person name="Davies K."/>
            <person name="Grierson E."/>
            <person name="Laing W."/>
            <person name="Kirk R."/>
            <person name="Chen X."/>
            <person name="Wood M."/>
            <person name="Montefiori M."/>
            <person name="Brummell D."/>
            <person name="Schwinn K."/>
            <person name="Catanach A."/>
            <person name="Fullerton C."/>
            <person name="Li D."/>
            <person name="Meiyalaghan S."/>
            <person name="Nieuwenhuizen N."/>
            <person name="Read N."/>
            <person name="Prakash R."/>
            <person name="Hunter D."/>
            <person name="Zhang H."/>
            <person name="Mckenzie M."/>
            <person name="Knabel M."/>
            <person name="Harris A."/>
            <person name="Allan A."/>
            <person name="Chen A."/>
            <person name="Janssen B."/>
            <person name="Plunkett B."/>
            <person name="Dwamena C."/>
            <person name="Voogd C."/>
            <person name="Leif D."/>
            <person name="Lafferty D."/>
            <person name="Souleyre E."/>
            <person name="Varkonyi-Gasic E."/>
            <person name="Gambi F."/>
            <person name="Hanley J."/>
            <person name="Yao J.-L."/>
            <person name="Cheung J."/>
            <person name="David K."/>
            <person name="Warren B."/>
            <person name="Marsh K."/>
            <person name="Snowden K."/>
            <person name="Lin-Wang K."/>
            <person name="Brian L."/>
            <person name="Martinez-Sanchez M."/>
            <person name="Wang M."/>
            <person name="Ileperuma N."/>
            <person name="Macnee N."/>
            <person name="Campin R."/>
            <person name="Mcatee P."/>
            <person name="Drummond R."/>
            <person name="Espley R."/>
            <person name="Ireland H."/>
            <person name="Wu R."/>
            <person name="Atkinson R."/>
            <person name="Karunairetnam S."/>
            <person name="Bulley S."/>
            <person name="Chunkath S."/>
            <person name="Hanley Z."/>
            <person name="Storey R."/>
            <person name="Thrimawithana A."/>
            <person name="Thomson S."/>
            <person name="David C."/>
            <person name="Testolin R."/>
        </authorList>
    </citation>
    <scope>NUCLEOTIDE SEQUENCE [LARGE SCALE GENOMIC DNA]</scope>
    <source>
        <strain evidence="13">cv. Red5</strain>
        <tissue evidence="12">Young leaf</tissue>
    </source>
</reference>
<keyword evidence="3" id="KW-0813">Transport</keyword>
<accession>A0A2R6P999</accession>
<keyword evidence="8 11" id="KW-1133">Transmembrane helix</keyword>
<feature type="transmembrane region" description="Helical" evidence="11">
    <location>
        <begin position="102"/>
        <end position="122"/>
    </location>
</feature>
<feature type="transmembrane region" description="Helical" evidence="11">
    <location>
        <begin position="6"/>
        <end position="31"/>
    </location>
</feature>
<comment type="caution">
    <text evidence="12">The sequence shown here is derived from an EMBL/GenBank/DDBJ whole genome shotgun (WGS) entry which is preliminary data.</text>
</comment>
<proteinExistence type="inferred from homology"/>
<evidence type="ECO:0000256" key="7">
    <source>
        <dbReference type="ARBA" id="ARBA00022737"/>
    </source>
</evidence>
<dbReference type="PANTHER" id="PTHR10791">
    <property type="entry name" value="RAG1-ACTIVATING PROTEIN 1"/>
    <property type="match status" value="1"/>
</dbReference>
<dbReference type="Gramene" id="PSR87589">
    <property type="protein sequence ID" value="PSR87589"/>
    <property type="gene ID" value="CEY00_Acc30636"/>
</dbReference>
<evidence type="ECO:0000256" key="11">
    <source>
        <dbReference type="SAM" id="Phobius"/>
    </source>
</evidence>
<dbReference type="OMA" id="TINGACW"/>
<keyword evidence="5 12" id="KW-0762">Sugar transport</keyword>
<dbReference type="FunFam" id="1.20.1280.290:FF:000001">
    <property type="entry name" value="Bidirectional sugar transporter SWEET"/>
    <property type="match status" value="1"/>
</dbReference>
<comment type="similarity">
    <text evidence="2">Belongs to the SWEET sugar transporter family.</text>
</comment>
<dbReference type="InParanoid" id="A0A2R6P999"/>
<dbReference type="Gene3D" id="1.20.1280.290">
    <property type="match status" value="2"/>
</dbReference>
<organism evidence="12 13">
    <name type="scientific">Actinidia chinensis var. chinensis</name>
    <name type="common">Chinese soft-hair kiwi</name>
    <dbReference type="NCBI Taxonomy" id="1590841"/>
    <lineage>
        <taxon>Eukaryota</taxon>
        <taxon>Viridiplantae</taxon>
        <taxon>Streptophyta</taxon>
        <taxon>Embryophyta</taxon>
        <taxon>Tracheophyta</taxon>
        <taxon>Spermatophyta</taxon>
        <taxon>Magnoliopsida</taxon>
        <taxon>eudicotyledons</taxon>
        <taxon>Gunneridae</taxon>
        <taxon>Pentapetalae</taxon>
        <taxon>asterids</taxon>
        <taxon>Ericales</taxon>
        <taxon>Actinidiaceae</taxon>
        <taxon>Actinidia</taxon>
    </lineage>
</organism>
<evidence type="ECO:0000256" key="3">
    <source>
        <dbReference type="ARBA" id="ARBA00022448"/>
    </source>
</evidence>
<dbReference type="FunFam" id="1.20.1280.290:FF:000002">
    <property type="entry name" value="Bidirectional sugar transporter SWEET"/>
    <property type="match status" value="1"/>
</dbReference>
<dbReference type="OrthoDB" id="409725at2759"/>
<keyword evidence="9 11" id="KW-0472">Membrane</keyword>
<feature type="transmembrane region" description="Helical" evidence="11">
    <location>
        <begin position="68"/>
        <end position="90"/>
    </location>
</feature>
<keyword evidence="7" id="KW-0677">Repeat</keyword>
<evidence type="ECO:0000256" key="9">
    <source>
        <dbReference type="ARBA" id="ARBA00023136"/>
    </source>
</evidence>
<dbReference type="InterPro" id="IPR004316">
    <property type="entry name" value="SWEET_rpt"/>
</dbReference>
<sequence>MVDARFLVGLLGNASAFFLFAAPMATFWRILKNKSVEEFKPDPYIAGVMNCIFWVFYGLPLIHPHSTLVITINSIGLFLQLCYLAIFMYYGNKTHRIKIVAFLILEVVVTTIVAGLVLHFFHTHNKRSVVVGIFCICFVAILYFSPLTVMKKVVQTKSVEFMPFWLSVAAFSNGVVWSVYALLQFDPYILIGNSIGALFGASQLILYAIYYKSTRKKGEKNPEVQLQQA</sequence>
<evidence type="ECO:0000256" key="8">
    <source>
        <dbReference type="ARBA" id="ARBA00022989"/>
    </source>
</evidence>
<comment type="function">
    <text evidence="10">Mediates both low-affinity uptake and efflux of sugar across the plasma membrane.</text>
</comment>
<evidence type="ECO:0000256" key="1">
    <source>
        <dbReference type="ARBA" id="ARBA00004651"/>
    </source>
</evidence>
<dbReference type="InterPro" id="IPR047664">
    <property type="entry name" value="SWEET"/>
</dbReference>
<keyword evidence="4" id="KW-1003">Cell membrane</keyword>
<dbReference type="GO" id="GO:0051119">
    <property type="term" value="F:sugar transmembrane transporter activity"/>
    <property type="evidence" value="ECO:0007669"/>
    <property type="project" value="InterPro"/>
</dbReference>
<feature type="transmembrane region" description="Helical" evidence="11">
    <location>
        <begin position="43"/>
        <end position="62"/>
    </location>
</feature>
<evidence type="ECO:0000256" key="2">
    <source>
        <dbReference type="ARBA" id="ARBA00007809"/>
    </source>
</evidence>
<name>A0A2R6P999_ACTCC</name>
<feature type="transmembrane region" description="Helical" evidence="11">
    <location>
        <begin position="161"/>
        <end position="183"/>
    </location>
</feature>
<reference evidence="13" key="2">
    <citation type="journal article" date="2018" name="BMC Genomics">
        <title>A manually annotated Actinidia chinensis var. chinensis (kiwifruit) genome highlights the challenges associated with draft genomes and gene prediction in plants.</title>
        <authorList>
            <person name="Pilkington S.M."/>
            <person name="Crowhurst R."/>
            <person name="Hilario E."/>
            <person name="Nardozza S."/>
            <person name="Fraser L."/>
            <person name="Peng Y."/>
            <person name="Gunaseelan K."/>
            <person name="Simpson R."/>
            <person name="Tahir J."/>
            <person name="Deroles S.C."/>
            <person name="Templeton K."/>
            <person name="Luo Z."/>
            <person name="Davy M."/>
            <person name="Cheng C."/>
            <person name="McNeilage M."/>
            <person name="Scaglione D."/>
            <person name="Liu Y."/>
            <person name="Zhang Q."/>
            <person name="Datson P."/>
            <person name="De Silva N."/>
            <person name="Gardiner S.E."/>
            <person name="Bassett H."/>
            <person name="Chagne D."/>
            <person name="McCallum J."/>
            <person name="Dzierzon H."/>
            <person name="Deng C."/>
            <person name="Wang Y.Y."/>
            <person name="Barron L."/>
            <person name="Manako K."/>
            <person name="Bowen J."/>
            <person name="Foster T.M."/>
            <person name="Erridge Z.A."/>
            <person name="Tiffin H."/>
            <person name="Waite C.N."/>
            <person name="Davies K.M."/>
            <person name="Grierson E.P."/>
            <person name="Laing W.A."/>
            <person name="Kirk R."/>
            <person name="Chen X."/>
            <person name="Wood M."/>
            <person name="Montefiori M."/>
            <person name="Brummell D.A."/>
            <person name="Schwinn K.E."/>
            <person name="Catanach A."/>
            <person name="Fullerton C."/>
            <person name="Li D."/>
            <person name="Meiyalaghan S."/>
            <person name="Nieuwenhuizen N."/>
            <person name="Read N."/>
            <person name="Prakash R."/>
            <person name="Hunter D."/>
            <person name="Zhang H."/>
            <person name="McKenzie M."/>
            <person name="Knabel M."/>
            <person name="Harris A."/>
            <person name="Allan A.C."/>
            <person name="Gleave A."/>
            <person name="Chen A."/>
            <person name="Janssen B.J."/>
            <person name="Plunkett B."/>
            <person name="Ampomah-Dwamena C."/>
            <person name="Voogd C."/>
            <person name="Leif D."/>
            <person name="Lafferty D."/>
            <person name="Souleyre E.J.F."/>
            <person name="Varkonyi-Gasic E."/>
            <person name="Gambi F."/>
            <person name="Hanley J."/>
            <person name="Yao J.L."/>
            <person name="Cheung J."/>
            <person name="David K.M."/>
            <person name="Warren B."/>
            <person name="Marsh K."/>
            <person name="Snowden K.C."/>
            <person name="Lin-Wang K."/>
            <person name="Brian L."/>
            <person name="Martinez-Sanchez M."/>
            <person name="Wang M."/>
            <person name="Ileperuma N."/>
            <person name="Macnee N."/>
            <person name="Campin R."/>
            <person name="McAtee P."/>
            <person name="Drummond R.S.M."/>
            <person name="Espley R.V."/>
            <person name="Ireland H.S."/>
            <person name="Wu R."/>
            <person name="Atkinson R.G."/>
            <person name="Karunairetnam S."/>
            <person name="Bulley S."/>
            <person name="Chunkath S."/>
            <person name="Hanley Z."/>
            <person name="Storey R."/>
            <person name="Thrimawithana A.H."/>
            <person name="Thomson S."/>
            <person name="David C."/>
            <person name="Testolin R."/>
            <person name="Huang H."/>
            <person name="Hellens R.P."/>
            <person name="Schaffer R.J."/>
        </authorList>
    </citation>
    <scope>NUCLEOTIDE SEQUENCE [LARGE SCALE GENOMIC DNA]</scope>
    <source>
        <strain evidence="13">cv. Red5</strain>
    </source>
</reference>
<evidence type="ECO:0000256" key="5">
    <source>
        <dbReference type="ARBA" id="ARBA00022597"/>
    </source>
</evidence>
<dbReference type="GO" id="GO:0051260">
    <property type="term" value="P:protein homooligomerization"/>
    <property type="evidence" value="ECO:0007669"/>
    <property type="project" value="UniProtKB-ARBA"/>
</dbReference>
<feature type="transmembrane region" description="Helical" evidence="11">
    <location>
        <begin position="189"/>
        <end position="210"/>
    </location>
</feature>
<gene>
    <name evidence="12" type="ORF">CEY00_Acc30636</name>
</gene>
<evidence type="ECO:0000256" key="10">
    <source>
        <dbReference type="ARBA" id="ARBA00037238"/>
    </source>
</evidence>
<dbReference type="PANTHER" id="PTHR10791:SF30">
    <property type="entry name" value="SUGAR TRANSPORTER SWEET1"/>
    <property type="match status" value="1"/>
</dbReference>
<dbReference type="Pfam" id="PF03083">
    <property type="entry name" value="MtN3_slv"/>
    <property type="match status" value="2"/>
</dbReference>
<dbReference type="EMBL" id="NKQK01000027">
    <property type="protein sequence ID" value="PSR87589.1"/>
    <property type="molecule type" value="Genomic_DNA"/>
</dbReference>
<evidence type="ECO:0000313" key="12">
    <source>
        <dbReference type="EMBL" id="PSR87589.1"/>
    </source>
</evidence>
<evidence type="ECO:0000256" key="4">
    <source>
        <dbReference type="ARBA" id="ARBA00022475"/>
    </source>
</evidence>
<dbReference type="Proteomes" id="UP000241394">
    <property type="component" value="Chromosome LG27"/>
</dbReference>